<evidence type="ECO:0000313" key="3">
    <source>
        <dbReference type="EMBL" id="OGE74507.1"/>
    </source>
</evidence>
<feature type="compositionally biased region" description="Basic and acidic residues" evidence="1">
    <location>
        <begin position="361"/>
        <end position="370"/>
    </location>
</feature>
<name>A0A1F5NA24_9BACT</name>
<keyword evidence="2" id="KW-0472">Membrane</keyword>
<feature type="transmembrane region" description="Helical" evidence="2">
    <location>
        <begin position="98"/>
        <end position="116"/>
    </location>
</feature>
<accession>A0A1F5NA24</accession>
<feature type="transmembrane region" description="Helical" evidence="2">
    <location>
        <begin position="71"/>
        <end position="92"/>
    </location>
</feature>
<organism evidence="3 4">
    <name type="scientific">Candidatus Doudnabacteria bacterium RIFCSPHIGHO2_01_52_17</name>
    <dbReference type="NCBI Taxonomy" id="1817820"/>
    <lineage>
        <taxon>Bacteria</taxon>
        <taxon>Candidatus Doudnaibacteriota</taxon>
    </lineage>
</organism>
<proteinExistence type="predicted"/>
<feature type="transmembrane region" description="Helical" evidence="2">
    <location>
        <begin position="28"/>
        <end position="50"/>
    </location>
</feature>
<feature type="transmembrane region" description="Helical" evidence="2">
    <location>
        <begin position="137"/>
        <end position="154"/>
    </location>
</feature>
<dbReference type="EMBL" id="MFEG01000066">
    <property type="protein sequence ID" value="OGE74507.1"/>
    <property type="molecule type" value="Genomic_DNA"/>
</dbReference>
<sequence>MTAIWALVIALGIASLIALPRLRQILSDMLAIVVLAFVWILQKVFGLKFDPNQPESKGWIPALYARVKPKVVRVMAICGWILLVFTLTLIFAVVTGNMVLLGAMFTLLGIFTVILFRLSRAFGRDGKPFAPGITRTLGSWAIGLLFFSLLALARGEVLMRMGMKDVAVIAIVLLILSTSAAMPRDEQSSLLHRWMRGSTVVIAFCLLMFLLLGFNVIGTLRGTADTVNVVGRAQSRWLQAWVTDLFRRSVPGETDAQMTTGTITERAGLYLVTFNEDNSVKSVQPKMIRVREGQAERKTQEFLEPGKIIKTRKARPELLTEGVGEPLLEIQLSNPNSDEFVNSEVAFIVSRKVRLSGPPDQPKEKEEVPKETMIADPPRQKNGGGTRSSQETRNKSETDRGDQTKTQTGQQETVQETPPARGPQPLAELQSNNQGVTIGNAVPIVPNGPPPLPAGTRSTFVPGDLQRVNVRNTTRSPADISLVNEAGEEVRVRTLVPGEIYEIDVLVGQIIVVRRSGAGTILAIDGPQQYTLYAYLIAVR</sequence>
<evidence type="ECO:0000256" key="1">
    <source>
        <dbReference type="SAM" id="MobiDB-lite"/>
    </source>
</evidence>
<protein>
    <submittedName>
        <fullName evidence="3">Uncharacterized protein</fullName>
    </submittedName>
</protein>
<evidence type="ECO:0000313" key="4">
    <source>
        <dbReference type="Proteomes" id="UP000176547"/>
    </source>
</evidence>
<dbReference type="Proteomes" id="UP000176547">
    <property type="component" value="Unassembled WGS sequence"/>
</dbReference>
<evidence type="ECO:0000256" key="2">
    <source>
        <dbReference type="SAM" id="Phobius"/>
    </source>
</evidence>
<comment type="caution">
    <text evidence="3">The sequence shown here is derived from an EMBL/GenBank/DDBJ whole genome shotgun (WGS) entry which is preliminary data.</text>
</comment>
<keyword evidence="2" id="KW-0812">Transmembrane</keyword>
<keyword evidence="2" id="KW-1133">Transmembrane helix</keyword>
<feature type="transmembrane region" description="Helical" evidence="2">
    <location>
        <begin position="194"/>
        <end position="214"/>
    </location>
</feature>
<feature type="compositionally biased region" description="Low complexity" evidence="1">
    <location>
        <begin position="404"/>
        <end position="417"/>
    </location>
</feature>
<feature type="transmembrane region" description="Helical" evidence="2">
    <location>
        <begin position="166"/>
        <end position="182"/>
    </location>
</feature>
<feature type="region of interest" description="Disordered" evidence="1">
    <location>
        <begin position="355"/>
        <end position="428"/>
    </location>
</feature>
<gene>
    <name evidence="3" type="ORF">A3K06_01180</name>
</gene>
<dbReference type="AlphaFoldDB" id="A0A1F5NA24"/>
<reference evidence="3 4" key="1">
    <citation type="journal article" date="2016" name="Nat. Commun.">
        <title>Thousands of microbial genomes shed light on interconnected biogeochemical processes in an aquifer system.</title>
        <authorList>
            <person name="Anantharaman K."/>
            <person name="Brown C.T."/>
            <person name="Hug L.A."/>
            <person name="Sharon I."/>
            <person name="Castelle C.J."/>
            <person name="Probst A.J."/>
            <person name="Thomas B.C."/>
            <person name="Singh A."/>
            <person name="Wilkins M.J."/>
            <person name="Karaoz U."/>
            <person name="Brodie E.L."/>
            <person name="Williams K.H."/>
            <person name="Hubbard S.S."/>
            <person name="Banfield J.F."/>
        </authorList>
    </citation>
    <scope>NUCLEOTIDE SEQUENCE [LARGE SCALE GENOMIC DNA]</scope>
</reference>
<feature type="compositionally biased region" description="Basic and acidic residues" evidence="1">
    <location>
        <begin position="390"/>
        <end position="403"/>
    </location>
</feature>